<evidence type="ECO:0000256" key="4">
    <source>
        <dbReference type="ARBA" id="ARBA00022552"/>
    </source>
</evidence>
<dbReference type="PANTHER" id="PTHR12595">
    <property type="entry name" value="POS9-ACTIVATING FACTOR FAP7-RELATED"/>
    <property type="match status" value="1"/>
</dbReference>
<evidence type="ECO:0000256" key="6">
    <source>
        <dbReference type="ARBA" id="ARBA00022741"/>
    </source>
</evidence>
<dbReference type="SUPFAM" id="SSF52540">
    <property type="entry name" value="P-loop containing nucleoside triphosphate hydrolases"/>
    <property type="match status" value="1"/>
</dbReference>
<protein>
    <recommendedName>
        <fullName evidence="10">Adenylate kinase isoenzyme 6 homolog</fullName>
        <shortName evidence="10">AK6</shortName>
        <ecNumber evidence="10">2.7.4.3</ecNumber>
    </recommendedName>
    <alternativeName>
        <fullName evidence="10">Dual activity adenylate kinase/ATPase</fullName>
        <shortName evidence="10">AK/ATPase</shortName>
    </alternativeName>
</protein>
<dbReference type="AlphaFoldDB" id="S9UGW7"/>
<feature type="binding site" evidence="10">
    <location>
        <position position="16"/>
    </location>
    <ligand>
        <name>ATP</name>
        <dbReference type="ChEBI" id="CHEBI:30616"/>
    </ligand>
</feature>
<comment type="subunit">
    <text evidence="10">Interacts with small ribosomal subunit protein uS11. Not a structural component of 43S pre-ribosomes, but transiently interacts with them by binding to uS11.</text>
</comment>
<reference evidence="11 12" key="1">
    <citation type="submission" date="2020-08" db="EMBL/GenBank/DDBJ databases">
        <authorList>
            <person name="Newling K."/>
            <person name="Davey J."/>
            <person name="Forrester S."/>
        </authorList>
    </citation>
    <scope>NUCLEOTIDE SEQUENCE [LARGE SCALE GENOMIC DNA]</scope>
    <source>
        <strain evidence="12">Crithidia deanei Carvalho (ATCC PRA-265)</strain>
    </source>
</reference>
<feature type="binding site" evidence="10">
    <location>
        <position position="18"/>
    </location>
    <ligand>
        <name>ATP</name>
        <dbReference type="ChEBI" id="CHEBI:30616"/>
    </ligand>
</feature>
<comment type="subcellular location">
    <subcellularLocation>
        <location evidence="10">Cytoplasm</location>
    </subcellularLocation>
    <subcellularLocation>
        <location evidence="10">Nucleus</location>
    </subcellularLocation>
</comment>
<evidence type="ECO:0000313" key="12">
    <source>
        <dbReference type="Proteomes" id="UP000515908"/>
    </source>
</evidence>
<keyword evidence="8 10" id="KW-0067">ATP-binding</keyword>
<gene>
    <name evidence="11" type="ORF">ADEAN_000559500</name>
</gene>
<evidence type="ECO:0000256" key="7">
    <source>
        <dbReference type="ARBA" id="ARBA00022777"/>
    </source>
</evidence>
<name>S9UGW7_9TRYP</name>
<dbReference type="PANTHER" id="PTHR12595:SF0">
    <property type="entry name" value="ADENYLATE KINASE ISOENZYME 6"/>
    <property type="match status" value="1"/>
</dbReference>
<dbReference type="EMBL" id="LR877154">
    <property type="protein sequence ID" value="CAD2218109.1"/>
    <property type="molecule type" value="Genomic_DNA"/>
</dbReference>
<dbReference type="GO" id="GO:0005737">
    <property type="term" value="C:cytoplasm"/>
    <property type="evidence" value="ECO:0007669"/>
    <property type="project" value="UniProtKB-SubCell"/>
</dbReference>
<dbReference type="HAMAP" id="MF_00039">
    <property type="entry name" value="Adenylate_kinase_AK6"/>
    <property type="match status" value="1"/>
</dbReference>
<keyword evidence="5 10" id="KW-0808">Transferase</keyword>
<evidence type="ECO:0000256" key="3">
    <source>
        <dbReference type="ARBA" id="ARBA00022517"/>
    </source>
</evidence>
<proteinExistence type="inferred from homology"/>
<keyword evidence="12" id="KW-1185">Reference proteome</keyword>
<organism evidence="11 12">
    <name type="scientific">Angomonas deanei</name>
    <dbReference type="NCBI Taxonomy" id="59799"/>
    <lineage>
        <taxon>Eukaryota</taxon>
        <taxon>Discoba</taxon>
        <taxon>Euglenozoa</taxon>
        <taxon>Kinetoplastea</taxon>
        <taxon>Metakinetoplastina</taxon>
        <taxon>Trypanosomatida</taxon>
        <taxon>Trypanosomatidae</taxon>
        <taxon>Strigomonadinae</taxon>
        <taxon>Angomonas</taxon>
    </lineage>
</organism>
<dbReference type="Proteomes" id="UP000515908">
    <property type="component" value="Chromosome 10"/>
</dbReference>
<keyword evidence="7 10" id="KW-0418">Kinase</keyword>
<dbReference type="GO" id="GO:0042274">
    <property type="term" value="P:ribosomal small subunit biogenesis"/>
    <property type="evidence" value="ECO:0007669"/>
    <property type="project" value="UniProtKB-UniRule"/>
</dbReference>
<keyword evidence="4 10" id="KW-0698">rRNA processing</keyword>
<dbReference type="InterPro" id="IPR027417">
    <property type="entry name" value="P-loop_NTPase"/>
</dbReference>
<sequence>MEQPKGINILVTGTPGTGKTSLCSTLAEELSSDGLPFKHVEVGKLVKENKFFTTYDTEFDTHVIEEEDEDRLLDYMEPIMVGGGNHLVDYHSSDLFPERWFHLVIVLHASTEQLFDRLTGRNYNEKKRTENLDAEIELICEEEARGAYKEDIILVCENNTIEDMAKIVEQVRSRVKAIQEQKGH</sequence>
<dbReference type="VEuPathDB" id="TriTrypDB:ADEAN_000559500"/>
<keyword evidence="6 10" id="KW-0547">Nucleotide-binding</keyword>
<evidence type="ECO:0000256" key="10">
    <source>
        <dbReference type="HAMAP-Rule" id="MF_03173"/>
    </source>
</evidence>
<keyword evidence="3 10" id="KW-0690">Ribosome biogenesis</keyword>
<comment type="catalytic activity">
    <reaction evidence="1 10">
        <text>AMP + ATP = 2 ADP</text>
        <dbReference type="Rhea" id="RHEA:12973"/>
        <dbReference type="ChEBI" id="CHEBI:30616"/>
        <dbReference type="ChEBI" id="CHEBI:456215"/>
        <dbReference type="ChEBI" id="CHEBI:456216"/>
        <dbReference type="EC" id="2.7.4.3"/>
    </reaction>
</comment>
<dbReference type="GO" id="GO:0005524">
    <property type="term" value="F:ATP binding"/>
    <property type="evidence" value="ECO:0007669"/>
    <property type="project" value="UniProtKB-KW"/>
</dbReference>
<dbReference type="OrthoDB" id="10251185at2759"/>
<dbReference type="Gene3D" id="3.40.50.300">
    <property type="entry name" value="P-loop containing nucleotide triphosphate hydrolases"/>
    <property type="match status" value="1"/>
</dbReference>
<dbReference type="GO" id="GO:0016887">
    <property type="term" value="F:ATP hydrolysis activity"/>
    <property type="evidence" value="ECO:0007669"/>
    <property type="project" value="UniProtKB-UniRule"/>
</dbReference>
<feature type="binding site" evidence="10">
    <location>
        <position position="19"/>
    </location>
    <ligand>
        <name>ATP</name>
        <dbReference type="ChEBI" id="CHEBI:30616"/>
    </ligand>
</feature>
<feature type="binding site" evidence="10">
    <location>
        <position position="21"/>
    </location>
    <ligand>
        <name>ATP</name>
        <dbReference type="ChEBI" id="CHEBI:30616"/>
    </ligand>
</feature>
<dbReference type="FunFam" id="3.40.50.300:FF:000372">
    <property type="entry name" value="Adenylate kinase isoenzyme 6 homolog"/>
    <property type="match status" value="1"/>
</dbReference>
<evidence type="ECO:0000256" key="5">
    <source>
        <dbReference type="ARBA" id="ARBA00022679"/>
    </source>
</evidence>
<dbReference type="Pfam" id="PF13238">
    <property type="entry name" value="AAA_18"/>
    <property type="match status" value="1"/>
</dbReference>
<dbReference type="GO" id="GO:0006364">
    <property type="term" value="P:rRNA processing"/>
    <property type="evidence" value="ECO:0007669"/>
    <property type="project" value="UniProtKB-KW"/>
</dbReference>
<comment type="similarity">
    <text evidence="10">Belongs to the adenylate kinase family. AK6 subfamily.</text>
</comment>
<comment type="catalytic activity">
    <reaction evidence="10">
        <text>ATP + H2O = ADP + phosphate + H(+)</text>
        <dbReference type="Rhea" id="RHEA:13065"/>
        <dbReference type="ChEBI" id="CHEBI:15377"/>
        <dbReference type="ChEBI" id="CHEBI:15378"/>
        <dbReference type="ChEBI" id="CHEBI:30616"/>
        <dbReference type="ChEBI" id="CHEBI:43474"/>
        <dbReference type="ChEBI" id="CHEBI:456216"/>
    </reaction>
</comment>
<evidence type="ECO:0000313" key="11">
    <source>
        <dbReference type="EMBL" id="CAD2218109.1"/>
    </source>
</evidence>
<evidence type="ECO:0000256" key="1">
    <source>
        <dbReference type="ARBA" id="ARBA00000582"/>
    </source>
</evidence>
<feature type="region of interest" description="LID" evidence="10">
    <location>
        <begin position="120"/>
        <end position="130"/>
    </location>
</feature>
<comment type="caution">
    <text evidence="10">Lacks conserved residue(s) required for the propagation of feature annotation.</text>
</comment>
<dbReference type="EC" id="2.7.4.3" evidence="10"/>
<keyword evidence="9 10" id="KW-0539">Nucleus</keyword>
<dbReference type="GO" id="GO:0004017">
    <property type="term" value="F:AMP kinase activity"/>
    <property type="evidence" value="ECO:0007669"/>
    <property type="project" value="UniProtKB-UniRule"/>
</dbReference>
<evidence type="ECO:0000256" key="2">
    <source>
        <dbReference type="ARBA" id="ARBA00022490"/>
    </source>
</evidence>
<evidence type="ECO:0000256" key="8">
    <source>
        <dbReference type="ARBA" id="ARBA00022840"/>
    </source>
</evidence>
<feature type="binding site" evidence="10">
    <location>
        <position position="20"/>
    </location>
    <ligand>
        <name>ATP</name>
        <dbReference type="ChEBI" id="CHEBI:30616"/>
    </ligand>
</feature>
<keyword evidence="2 10" id="KW-0963">Cytoplasm</keyword>
<dbReference type="InterPro" id="IPR020618">
    <property type="entry name" value="Adenyl_kinase_AK6"/>
</dbReference>
<comment type="function">
    <text evidence="10">Broad-specificity nucleoside monophosphate (NMP) kinase that catalyzes the reversible transfer of the terminal phosphate group between nucleoside triphosphates and monophosphates. Has also ATPase activity. Involved in the late cytoplasmic maturation steps of the 40S ribosomal particles, specifically 18S rRNA maturation. While NMP activity is not required for ribosome maturation, ATPase activity is. Associates transiently with small ribosomal subunit protein uS11. ATP hydrolysis breaks the interaction with uS11. May temporarily remove uS11 from the ribosome to enable a conformational change of the ribosomal RNA that is needed for the final maturation step of the small ribosomal subunit. Its NMP activity may have a role in nuclear energy homeostasis.</text>
</comment>
<feature type="binding site" evidence="10">
    <location>
        <position position="121"/>
    </location>
    <ligand>
        <name>ATP</name>
        <dbReference type="ChEBI" id="CHEBI:30616"/>
    </ligand>
</feature>
<evidence type="ECO:0000256" key="9">
    <source>
        <dbReference type="ARBA" id="ARBA00023242"/>
    </source>
</evidence>
<dbReference type="GO" id="GO:0005634">
    <property type="term" value="C:nucleus"/>
    <property type="evidence" value="ECO:0007669"/>
    <property type="project" value="UniProtKB-SubCell"/>
</dbReference>
<accession>S9UGW7</accession>